<feature type="domain" description="CBS" evidence="3">
    <location>
        <begin position="1"/>
        <end position="57"/>
    </location>
</feature>
<evidence type="ECO:0000256" key="1">
    <source>
        <dbReference type="ARBA" id="ARBA00023122"/>
    </source>
</evidence>
<dbReference type="PANTHER" id="PTHR43080">
    <property type="entry name" value="CBS DOMAIN-CONTAINING PROTEIN CBSX3, MITOCHONDRIAL"/>
    <property type="match status" value="1"/>
</dbReference>
<comment type="caution">
    <text evidence="4">The sequence shown here is derived from an EMBL/GenBank/DDBJ whole genome shotgun (WGS) entry which is preliminary data.</text>
</comment>
<sequence length="190" mass="20553">MSTPVTCVRPETLVPKAASLLARHGIAAMPVLVNGRLAGMVSETDLMTEQAAVPGTTVGDLMTREVVSVRPGTRVSELPARFLRAGVRSLPVVSDEGQVLGMVARRDVTRAMVHHDDALVRQVRYRLEGYFGYGRRWDVAADGGVVTVAGEFRDDSEPRMVRAIAEIVPGVKRVRAVPRNTAAPADERRG</sequence>
<dbReference type="SMART" id="SM00116">
    <property type="entry name" value="CBS"/>
    <property type="match status" value="2"/>
</dbReference>
<dbReference type="Proteomes" id="UP001597419">
    <property type="component" value="Unassembled WGS sequence"/>
</dbReference>
<dbReference type="InterPro" id="IPR000644">
    <property type="entry name" value="CBS_dom"/>
</dbReference>
<reference evidence="5" key="1">
    <citation type="journal article" date="2019" name="Int. J. Syst. Evol. Microbiol.">
        <title>The Global Catalogue of Microorganisms (GCM) 10K type strain sequencing project: providing services to taxonomists for standard genome sequencing and annotation.</title>
        <authorList>
            <consortium name="The Broad Institute Genomics Platform"/>
            <consortium name="The Broad Institute Genome Sequencing Center for Infectious Disease"/>
            <person name="Wu L."/>
            <person name="Ma J."/>
        </authorList>
    </citation>
    <scope>NUCLEOTIDE SEQUENCE [LARGE SCALE GENOMIC DNA]</scope>
    <source>
        <strain evidence="5">CGMCC 4.7643</strain>
    </source>
</reference>
<gene>
    <name evidence="4" type="ORF">ACFSYJ_29185</name>
</gene>
<dbReference type="PANTHER" id="PTHR43080:SF2">
    <property type="entry name" value="CBS DOMAIN-CONTAINING PROTEIN"/>
    <property type="match status" value="1"/>
</dbReference>
<dbReference type="Gene3D" id="3.10.580.10">
    <property type="entry name" value="CBS-domain"/>
    <property type="match status" value="2"/>
</dbReference>
<dbReference type="EMBL" id="JBHUKU010000018">
    <property type="protein sequence ID" value="MFD2462716.1"/>
    <property type="molecule type" value="Genomic_DNA"/>
</dbReference>
<evidence type="ECO:0000313" key="4">
    <source>
        <dbReference type="EMBL" id="MFD2462716.1"/>
    </source>
</evidence>
<feature type="domain" description="CBS" evidence="3">
    <location>
        <begin position="62"/>
        <end position="119"/>
    </location>
</feature>
<organism evidence="4 5">
    <name type="scientific">Amycolatopsis samaneae</name>
    <dbReference type="NCBI Taxonomy" id="664691"/>
    <lineage>
        <taxon>Bacteria</taxon>
        <taxon>Bacillati</taxon>
        <taxon>Actinomycetota</taxon>
        <taxon>Actinomycetes</taxon>
        <taxon>Pseudonocardiales</taxon>
        <taxon>Pseudonocardiaceae</taxon>
        <taxon>Amycolatopsis</taxon>
    </lineage>
</organism>
<dbReference type="SUPFAM" id="SSF54631">
    <property type="entry name" value="CBS-domain pair"/>
    <property type="match status" value="1"/>
</dbReference>
<dbReference type="PROSITE" id="PS51371">
    <property type="entry name" value="CBS"/>
    <property type="match status" value="2"/>
</dbReference>
<dbReference type="Pfam" id="PF00571">
    <property type="entry name" value="CBS"/>
    <property type="match status" value="2"/>
</dbReference>
<keyword evidence="1 2" id="KW-0129">CBS domain</keyword>
<dbReference type="InterPro" id="IPR051257">
    <property type="entry name" value="Diverse_CBS-Domain"/>
</dbReference>
<evidence type="ECO:0000313" key="5">
    <source>
        <dbReference type="Proteomes" id="UP001597419"/>
    </source>
</evidence>
<evidence type="ECO:0000259" key="3">
    <source>
        <dbReference type="PROSITE" id="PS51371"/>
    </source>
</evidence>
<proteinExistence type="predicted"/>
<evidence type="ECO:0000256" key="2">
    <source>
        <dbReference type="PROSITE-ProRule" id="PRU00703"/>
    </source>
</evidence>
<protein>
    <submittedName>
        <fullName evidence="4">HPP family protein</fullName>
    </submittedName>
</protein>
<keyword evidence="5" id="KW-1185">Reference proteome</keyword>
<name>A0ABW5GPA2_9PSEU</name>
<accession>A0ABW5GPA2</accession>
<dbReference type="InterPro" id="IPR046342">
    <property type="entry name" value="CBS_dom_sf"/>
</dbReference>
<dbReference type="RefSeq" id="WP_345409000.1">
    <property type="nucleotide sequence ID" value="NZ_BAABHG010000034.1"/>
</dbReference>